<dbReference type="Proteomes" id="UP001346149">
    <property type="component" value="Unassembled WGS sequence"/>
</dbReference>
<gene>
    <name evidence="1" type="ORF">SAY86_001151</name>
</gene>
<dbReference type="PANTHER" id="PTHR47590:SF1">
    <property type="entry name" value="F-BOX_KELCH-REPEAT PROTEIN SKIP25"/>
    <property type="match status" value="1"/>
</dbReference>
<sequence>MAKANSSAADEPTKRGRIDRSCCNFQPPLLPGLPDHISHLCLSRVHPSSLYSVCTSWRRLIYSPSFPPFLSIYALLSPAADELRPSPEAPADRGTCLSRIEFANFDPVASRWRQLAPPLNLLLRHPSFLSRNFPIQSVSVSGKLVVVAATADNLFSAIPFPLVFNPISGDWSSGPPLSVPRRWCAAGSSGGTVYVASGVGSHFSTDVARSVEKWNLGCTTDGRRRSDGQIWKWRRMKDMKDMRFGRDAIEAVGWMGKLHMVNVRGGSPKEGVMYDVEADTWSEMPRGMIDGWRGPVAAMDEAELYVVNEAAGALRRYDRERDAWDDVFTSEDLKDAQQIAAAGGRVCVVSGEDSRRIVVVDVAAARTWTLETPGRLQVVGLHILPRMHSRTPLIVSEDEY</sequence>
<evidence type="ECO:0000313" key="2">
    <source>
        <dbReference type="Proteomes" id="UP001346149"/>
    </source>
</evidence>
<dbReference type="Gene3D" id="2.120.10.80">
    <property type="entry name" value="Kelch-type beta propeller"/>
    <property type="match status" value="1"/>
</dbReference>
<evidence type="ECO:0008006" key="3">
    <source>
        <dbReference type="Google" id="ProtNLM"/>
    </source>
</evidence>
<dbReference type="EMBL" id="JAXQNO010000002">
    <property type="protein sequence ID" value="KAK4802948.1"/>
    <property type="molecule type" value="Genomic_DNA"/>
</dbReference>
<dbReference type="SUPFAM" id="SSF117281">
    <property type="entry name" value="Kelch motif"/>
    <property type="match status" value="1"/>
</dbReference>
<accession>A0AAN7M525</accession>
<dbReference type="SUPFAM" id="SSF81383">
    <property type="entry name" value="F-box domain"/>
    <property type="match status" value="1"/>
</dbReference>
<dbReference type="PANTHER" id="PTHR47590">
    <property type="entry name" value="F-BOX/KELCH-REPEAT PROTEIN SKIP25"/>
    <property type="match status" value="1"/>
</dbReference>
<keyword evidence="2" id="KW-1185">Reference proteome</keyword>
<name>A0AAN7M525_TRANT</name>
<dbReference type="AlphaFoldDB" id="A0AAN7M525"/>
<dbReference type="InterPro" id="IPR036047">
    <property type="entry name" value="F-box-like_dom_sf"/>
</dbReference>
<organism evidence="1 2">
    <name type="scientific">Trapa natans</name>
    <name type="common">Water chestnut</name>
    <dbReference type="NCBI Taxonomy" id="22666"/>
    <lineage>
        <taxon>Eukaryota</taxon>
        <taxon>Viridiplantae</taxon>
        <taxon>Streptophyta</taxon>
        <taxon>Embryophyta</taxon>
        <taxon>Tracheophyta</taxon>
        <taxon>Spermatophyta</taxon>
        <taxon>Magnoliopsida</taxon>
        <taxon>eudicotyledons</taxon>
        <taxon>Gunneridae</taxon>
        <taxon>Pentapetalae</taxon>
        <taxon>rosids</taxon>
        <taxon>malvids</taxon>
        <taxon>Myrtales</taxon>
        <taxon>Lythraceae</taxon>
        <taxon>Trapa</taxon>
    </lineage>
</organism>
<protein>
    <recommendedName>
        <fullName evidence="3">F-box/kelch-repeat protein SKIP25</fullName>
    </recommendedName>
</protein>
<proteinExistence type="predicted"/>
<evidence type="ECO:0000313" key="1">
    <source>
        <dbReference type="EMBL" id="KAK4802948.1"/>
    </source>
</evidence>
<comment type="caution">
    <text evidence="1">The sequence shown here is derived from an EMBL/GenBank/DDBJ whole genome shotgun (WGS) entry which is preliminary data.</text>
</comment>
<reference evidence="1 2" key="1">
    <citation type="journal article" date="2023" name="Hortic Res">
        <title>Pangenome of water caltrop reveals structural variations and asymmetric subgenome divergence after allopolyploidization.</title>
        <authorList>
            <person name="Zhang X."/>
            <person name="Chen Y."/>
            <person name="Wang L."/>
            <person name="Yuan Y."/>
            <person name="Fang M."/>
            <person name="Shi L."/>
            <person name="Lu R."/>
            <person name="Comes H.P."/>
            <person name="Ma Y."/>
            <person name="Chen Y."/>
            <person name="Huang G."/>
            <person name="Zhou Y."/>
            <person name="Zheng Z."/>
            <person name="Qiu Y."/>
        </authorList>
    </citation>
    <scope>NUCLEOTIDE SEQUENCE [LARGE SCALE GENOMIC DNA]</scope>
    <source>
        <strain evidence="1">F231</strain>
    </source>
</reference>
<dbReference type="InterPro" id="IPR015915">
    <property type="entry name" value="Kelch-typ_b-propeller"/>
</dbReference>